<dbReference type="SUPFAM" id="SSF63825">
    <property type="entry name" value="YWTD domain"/>
    <property type="match status" value="1"/>
</dbReference>
<feature type="repeat" description="LDL-receptor class B" evidence="6">
    <location>
        <begin position="43"/>
        <end position="85"/>
    </location>
</feature>
<dbReference type="SMART" id="SM00135">
    <property type="entry name" value="LY"/>
    <property type="match status" value="4"/>
</dbReference>
<evidence type="ECO:0000313" key="7">
    <source>
        <dbReference type="EMBL" id="OTF84014.1"/>
    </source>
</evidence>
<dbReference type="Gene3D" id="2.120.10.30">
    <property type="entry name" value="TolB, C-terminal domain"/>
    <property type="match status" value="1"/>
</dbReference>
<protein>
    <submittedName>
        <fullName evidence="7">Uncharacterized protein</fullName>
    </submittedName>
</protein>
<feature type="repeat" description="LDL-receptor class B" evidence="6">
    <location>
        <begin position="132"/>
        <end position="175"/>
    </location>
</feature>
<comment type="caution">
    <text evidence="7">The sequence shown here is derived from an EMBL/GenBank/DDBJ whole genome shotgun (WGS) entry which is preliminary data.</text>
</comment>
<evidence type="ECO:0000256" key="4">
    <source>
        <dbReference type="ARBA" id="ARBA00023157"/>
    </source>
</evidence>
<dbReference type="EMBL" id="MUJZ01001163">
    <property type="protein sequence ID" value="OTF84014.1"/>
    <property type="molecule type" value="Genomic_DNA"/>
</dbReference>
<evidence type="ECO:0000256" key="3">
    <source>
        <dbReference type="ARBA" id="ARBA00022737"/>
    </source>
</evidence>
<organism evidence="7 8">
    <name type="scientific">Euroglyphus maynei</name>
    <name type="common">Mayne's house dust mite</name>
    <dbReference type="NCBI Taxonomy" id="6958"/>
    <lineage>
        <taxon>Eukaryota</taxon>
        <taxon>Metazoa</taxon>
        <taxon>Ecdysozoa</taxon>
        <taxon>Arthropoda</taxon>
        <taxon>Chelicerata</taxon>
        <taxon>Arachnida</taxon>
        <taxon>Acari</taxon>
        <taxon>Acariformes</taxon>
        <taxon>Sarcoptiformes</taxon>
        <taxon>Astigmata</taxon>
        <taxon>Psoroptidia</taxon>
        <taxon>Analgoidea</taxon>
        <taxon>Pyroglyphidae</taxon>
        <taxon>Pyroglyphinae</taxon>
        <taxon>Euroglyphus</taxon>
    </lineage>
</organism>
<dbReference type="PANTHER" id="PTHR46513">
    <property type="entry name" value="VITELLOGENIN RECEPTOR-LIKE PROTEIN-RELATED-RELATED"/>
    <property type="match status" value="1"/>
</dbReference>
<dbReference type="GO" id="GO:0042813">
    <property type="term" value="F:Wnt receptor activity"/>
    <property type="evidence" value="ECO:0007669"/>
    <property type="project" value="TreeGrafter"/>
</dbReference>
<dbReference type="FunFam" id="2.120.10.30:FF:000241">
    <property type="entry name" value="Low-density lipoprotein receptor-related protein 6"/>
    <property type="match status" value="1"/>
</dbReference>
<dbReference type="OrthoDB" id="10066840at2759"/>
<evidence type="ECO:0000313" key="8">
    <source>
        <dbReference type="Proteomes" id="UP000194236"/>
    </source>
</evidence>
<gene>
    <name evidence="7" type="ORF">BLA29_010341</name>
</gene>
<evidence type="ECO:0000256" key="1">
    <source>
        <dbReference type="ARBA" id="ARBA00022536"/>
    </source>
</evidence>
<feature type="non-terminal residue" evidence="7">
    <location>
        <position position="231"/>
    </location>
</feature>
<keyword evidence="2" id="KW-0732">Signal</keyword>
<name>A0A1Y3BVS9_EURMA</name>
<accession>A0A1Y3BVS9</accession>
<dbReference type="InterPro" id="IPR000033">
    <property type="entry name" value="LDLR_classB_rpt"/>
</dbReference>
<proteinExistence type="predicted"/>
<evidence type="ECO:0000256" key="2">
    <source>
        <dbReference type="ARBA" id="ARBA00022729"/>
    </source>
</evidence>
<feature type="non-terminal residue" evidence="7">
    <location>
        <position position="1"/>
    </location>
</feature>
<sequence length="231" mass="26833">RLYYADVGNKTINRIFINGTGEQNIVRHEAHGLEGMAVDWVGRKLYWMDRTSKHIEVTELDGTRRKTLLSRGISDPRAIAVHPKIGYLFMTDWGHHSCIGKMGMNGQNFTRIITYEKKLVWPNALTIDYFSDKLFWADAHLDYIEYSDFEGRNRHTVLSGNSVPHVFALSVFDDWLFWTDWNTKGLARAHKFTGENYQVLRNTSHRPYDIHVYHPLRQIPHENPCGDKNGG</sequence>
<evidence type="ECO:0000256" key="5">
    <source>
        <dbReference type="ARBA" id="ARBA00023180"/>
    </source>
</evidence>
<dbReference type="GO" id="GO:0005886">
    <property type="term" value="C:plasma membrane"/>
    <property type="evidence" value="ECO:0007669"/>
    <property type="project" value="TreeGrafter"/>
</dbReference>
<keyword evidence="4" id="KW-1015">Disulfide bond</keyword>
<keyword evidence="8" id="KW-1185">Reference proteome</keyword>
<reference evidence="7 8" key="1">
    <citation type="submission" date="2017-03" db="EMBL/GenBank/DDBJ databases">
        <title>Genome Survey of Euroglyphus maynei.</title>
        <authorList>
            <person name="Arlian L.G."/>
            <person name="Morgan M.S."/>
            <person name="Rider S.D."/>
        </authorList>
    </citation>
    <scope>NUCLEOTIDE SEQUENCE [LARGE SCALE GENOMIC DNA]</scope>
    <source>
        <strain evidence="7">Arlian Lab</strain>
        <tissue evidence="7">Whole body</tissue>
    </source>
</reference>
<dbReference type="PROSITE" id="PS51120">
    <property type="entry name" value="LDLRB"/>
    <property type="match status" value="3"/>
</dbReference>
<keyword evidence="1" id="KW-0245">EGF-like domain</keyword>
<dbReference type="InterPro" id="IPR050778">
    <property type="entry name" value="Cueball_EGF_LRP_Nidogen"/>
</dbReference>
<dbReference type="PANTHER" id="PTHR46513:SF21">
    <property type="entry name" value="LDL RECEPTOR RELATED PROTEIN 2"/>
    <property type="match status" value="1"/>
</dbReference>
<dbReference type="Proteomes" id="UP000194236">
    <property type="component" value="Unassembled WGS sequence"/>
</dbReference>
<dbReference type="GO" id="GO:0060070">
    <property type="term" value="P:canonical Wnt signaling pathway"/>
    <property type="evidence" value="ECO:0007669"/>
    <property type="project" value="TreeGrafter"/>
</dbReference>
<dbReference type="Pfam" id="PF00058">
    <property type="entry name" value="Ldl_recept_b"/>
    <property type="match status" value="2"/>
</dbReference>
<dbReference type="InterPro" id="IPR011042">
    <property type="entry name" value="6-blade_b-propeller_TolB-like"/>
</dbReference>
<dbReference type="GO" id="GO:0017147">
    <property type="term" value="F:Wnt-protein binding"/>
    <property type="evidence" value="ECO:0007669"/>
    <property type="project" value="TreeGrafter"/>
</dbReference>
<dbReference type="AlphaFoldDB" id="A0A1Y3BVS9"/>
<feature type="repeat" description="LDL-receptor class B" evidence="6">
    <location>
        <begin position="1"/>
        <end position="42"/>
    </location>
</feature>
<keyword evidence="3" id="KW-0677">Repeat</keyword>
<keyword evidence="5" id="KW-0325">Glycoprotein</keyword>
<evidence type="ECO:0000256" key="6">
    <source>
        <dbReference type="PROSITE-ProRule" id="PRU00461"/>
    </source>
</evidence>